<dbReference type="Proteomes" id="UP001501772">
    <property type="component" value="Unassembled WGS sequence"/>
</dbReference>
<dbReference type="PROSITE" id="PS50164">
    <property type="entry name" value="GIY_YIG"/>
    <property type="match status" value="1"/>
</dbReference>
<dbReference type="PANTHER" id="PTHR34477:SF5">
    <property type="entry name" value="BSL5627 PROTEIN"/>
    <property type="match status" value="1"/>
</dbReference>
<evidence type="ECO:0000313" key="4">
    <source>
        <dbReference type="Proteomes" id="UP001501772"/>
    </source>
</evidence>
<dbReference type="Pfam" id="PF01541">
    <property type="entry name" value="GIY-YIG"/>
    <property type="match status" value="1"/>
</dbReference>
<organism evidence="3 4">
    <name type="scientific">Pedobacter jeongneungensis</name>
    <dbReference type="NCBI Taxonomy" id="947309"/>
    <lineage>
        <taxon>Bacteria</taxon>
        <taxon>Pseudomonadati</taxon>
        <taxon>Bacteroidota</taxon>
        <taxon>Sphingobacteriia</taxon>
        <taxon>Sphingobacteriales</taxon>
        <taxon>Sphingobacteriaceae</taxon>
        <taxon>Pedobacter</taxon>
    </lineage>
</organism>
<evidence type="ECO:0000313" key="3">
    <source>
        <dbReference type="EMBL" id="GAA4199431.1"/>
    </source>
</evidence>
<dbReference type="SUPFAM" id="SSF82771">
    <property type="entry name" value="GIY-YIG endonuclease"/>
    <property type="match status" value="1"/>
</dbReference>
<dbReference type="PANTHER" id="PTHR34477">
    <property type="entry name" value="UPF0213 PROTEIN YHBQ"/>
    <property type="match status" value="1"/>
</dbReference>
<gene>
    <name evidence="3" type="ORF">GCM10022289_09750</name>
</gene>
<reference evidence="4" key="1">
    <citation type="journal article" date="2019" name="Int. J. Syst. Evol. Microbiol.">
        <title>The Global Catalogue of Microorganisms (GCM) 10K type strain sequencing project: providing services to taxonomists for standard genome sequencing and annotation.</title>
        <authorList>
            <consortium name="The Broad Institute Genomics Platform"/>
            <consortium name="The Broad Institute Genome Sequencing Center for Infectious Disease"/>
            <person name="Wu L."/>
            <person name="Ma J."/>
        </authorList>
    </citation>
    <scope>NUCLEOTIDE SEQUENCE [LARGE SCALE GENOMIC DNA]</scope>
    <source>
        <strain evidence="4">JCM 17626</strain>
    </source>
</reference>
<feature type="domain" description="GIY-YIG" evidence="2">
    <location>
        <begin position="3"/>
        <end position="80"/>
    </location>
</feature>
<evidence type="ECO:0000256" key="1">
    <source>
        <dbReference type="ARBA" id="ARBA00007435"/>
    </source>
</evidence>
<dbReference type="CDD" id="cd10448">
    <property type="entry name" value="GIY-YIG_unchar_3"/>
    <property type="match status" value="1"/>
</dbReference>
<dbReference type="EMBL" id="BAABBY010000002">
    <property type="protein sequence ID" value="GAA4199431.1"/>
    <property type="molecule type" value="Genomic_DNA"/>
</dbReference>
<dbReference type="InterPro" id="IPR050190">
    <property type="entry name" value="UPF0213_domain"/>
</dbReference>
<dbReference type="InterPro" id="IPR035901">
    <property type="entry name" value="GIY-YIG_endonuc_sf"/>
</dbReference>
<comment type="caution">
    <text evidence="3">The sequence shown here is derived from an EMBL/GenBank/DDBJ whole genome shotgun (WGS) entry which is preliminary data.</text>
</comment>
<accession>A0ABP8B6N6</accession>
<dbReference type="InterPro" id="IPR000305">
    <property type="entry name" value="GIY-YIG_endonuc"/>
</dbReference>
<dbReference type="SMART" id="SM00465">
    <property type="entry name" value="GIYc"/>
    <property type="match status" value="1"/>
</dbReference>
<evidence type="ECO:0000259" key="2">
    <source>
        <dbReference type="PROSITE" id="PS50164"/>
    </source>
</evidence>
<proteinExistence type="inferred from homology"/>
<name>A0ABP8B6N6_9SPHI</name>
<protein>
    <submittedName>
        <fullName evidence="3">GIY-YIG nuclease family protein</fullName>
    </submittedName>
</protein>
<comment type="similarity">
    <text evidence="1">Belongs to the UPF0213 family.</text>
</comment>
<dbReference type="Gene3D" id="3.40.1440.10">
    <property type="entry name" value="GIY-YIG endonuclease"/>
    <property type="match status" value="1"/>
</dbReference>
<sequence>MEFGGWIYIMTNYEKTTLYIGVTSNLRSRIYDHQNKIYPHSFTAKYNLIYCIYYEDFLSIEEAINREKQLKKWSRLKKETLINNFNKDWNDLTEVINEWDE</sequence>
<keyword evidence="4" id="KW-1185">Reference proteome</keyword>
<dbReference type="RefSeq" id="WP_344849918.1">
    <property type="nucleotide sequence ID" value="NZ_BAABBY010000002.1"/>
</dbReference>